<keyword evidence="2" id="KW-1185">Reference proteome</keyword>
<sequence>MKGYQCWLREFHIHGNNQYFSTIAKHVCDTKHSIFQVPERDARLYLTISGGVFETNGVISASLTWSDGVHNVRKSNCCVST</sequence>
<dbReference type="Proteomes" id="UP000554482">
    <property type="component" value="Unassembled WGS sequence"/>
</dbReference>
<proteinExistence type="predicted"/>
<dbReference type="EMBL" id="JABWDY010026081">
    <property type="protein sequence ID" value="KAF5188999.1"/>
    <property type="molecule type" value="Genomic_DNA"/>
</dbReference>
<reference evidence="1 2" key="1">
    <citation type="submission" date="2020-06" db="EMBL/GenBank/DDBJ databases">
        <title>Transcriptomic and genomic resources for Thalictrum thalictroides and T. hernandezii: Facilitating candidate gene discovery in an emerging model plant lineage.</title>
        <authorList>
            <person name="Arias T."/>
            <person name="Riano-Pachon D.M."/>
            <person name="Di Stilio V.S."/>
        </authorList>
    </citation>
    <scope>NUCLEOTIDE SEQUENCE [LARGE SCALE GENOMIC DNA]</scope>
    <source>
        <strain evidence="2">cv. WT478/WT964</strain>
        <tissue evidence="1">Leaves</tissue>
    </source>
</reference>
<name>A0A7J6VV79_THATH</name>
<evidence type="ECO:0000313" key="2">
    <source>
        <dbReference type="Proteomes" id="UP000554482"/>
    </source>
</evidence>
<comment type="caution">
    <text evidence="1">The sequence shown here is derived from an EMBL/GenBank/DDBJ whole genome shotgun (WGS) entry which is preliminary data.</text>
</comment>
<organism evidence="1 2">
    <name type="scientific">Thalictrum thalictroides</name>
    <name type="common">Rue-anemone</name>
    <name type="synonym">Anemone thalictroides</name>
    <dbReference type="NCBI Taxonomy" id="46969"/>
    <lineage>
        <taxon>Eukaryota</taxon>
        <taxon>Viridiplantae</taxon>
        <taxon>Streptophyta</taxon>
        <taxon>Embryophyta</taxon>
        <taxon>Tracheophyta</taxon>
        <taxon>Spermatophyta</taxon>
        <taxon>Magnoliopsida</taxon>
        <taxon>Ranunculales</taxon>
        <taxon>Ranunculaceae</taxon>
        <taxon>Thalictroideae</taxon>
        <taxon>Thalictrum</taxon>
    </lineage>
</organism>
<accession>A0A7J6VV79</accession>
<protein>
    <submittedName>
        <fullName evidence="1">Uncharacterized protein</fullName>
    </submittedName>
</protein>
<gene>
    <name evidence="1" type="ORF">FRX31_021406</name>
</gene>
<evidence type="ECO:0000313" key="1">
    <source>
        <dbReference type="EMBL" id="KAF5188999.1"/>
    </source>
</evidence>
<dbReference type="AlphaFoldDB" id="A0A7J6VV79"/>